<sequence>MRGNGDDRRRARDSPRAVGYDGAVTKSWMSARGGACGGFEEDPRKARNNESARVKEGAIMPKMFGTDGVRGLANKDLTARLALDLGDAAVRVLGDSGTKDDQPEGRRRALVGRDTRVSGDFLAAALSAGMAAGGFDVIDAGIIPTPGVAYLTSVLNVEMGAVISASHNPMPDNGIKFFARGGFKLPDAKEDEIEAVLGQDWERPTGAGVGRISHDTKTATDLYIDHLVSTIAPIGADKVQPKPLKGLKIVADCANGATSVVAPEALRRAGAEVIVINASPDGYNINRHAGSTHPEQLQAMVKASDAVMGVAFDGDADRCLAVDEDGNMVNGDQIMGILARAKKRQGKLNHNTLVVTVMSNLGLKLALRDMGIATVQTAVGDRYVLEEMLKGNYSLGGEQSGHVINREFATTGDGTLTALTLCNEVVQSGKSLKELAADFPQLPQQLVNVPNVDKMAATTNAKVQAAVERETKLLGDTGRVLLRPSGTEPLVRVMAEAATQEQADEVCDRLAKVVADELAL</sequence>
<comment type="cofactor">
    <cofactor evidence="9">
        <name>Mg(2+)</name>
        <dbReference type="ChEBI" id="CHEBI:18420"/>
    </cofactor>
    <text evidence="9">Binds 1 Mg(2+) ion per subunit.</text>
</comment>
<organism evidence="14 15">
    <name type="scientific">Bifidobacterium moraviense</name>
    <dbReference type="NCBI Taxonomy" id="2675323"/>
    <lineage>
        <taxon>Bacteria</taxon>
        <taxon>Bacillati</taxon>
        <taxon>Actinomycetota</taxon>
        <taxon>Actinomycetes</taxon>
        <taxon>Bifidobacteriales</taxon>
        <taxon>Bifidobacteriaceae</taxon>
        <taxon>Bifidobacterium</taxon>
    </lineage>
</organism>
<feature type="domain" description="Alpha-D-phosphohexomutase alpha/beta/alpha" evidence="12">
    <location>
        <begin position="223"/>
        <end position="326"/>
    </location>
</feature>
<dbReference type="FunFam" id="3.40.120.10:FF:000002">
    <property type="entry name" value="Phosphoglucosamine mutase"/>
    <property type="match status" value="1"/>
</dbReference>
<dbReference type="HAMAP" id="MF_01554_B">
    <property type="entry name" value="GlmM_B"/>
    <property type="match status" value="1"/>
</dbReference>
<evidence type="ECO:0000259" key="12">
    <source>
        <dbReference type="Pfam" id="PF02879"/>
    </source>
</evidence>
<comment type="similarity">
    <text evidence="1 9">Belongs to the phosphohexose mutase family.</text>
</comment>
<feature type="modified residue" description="Phosphoserine" evidence="9">
    <location>
        <position position="166"/>
    </location>
</feature>
<dbReference type="EMBL" id="JAAIIH010000002">
    <property type="protein sequence ID" value="NMN00166.1"/>
    <property type="molecule type" value="Genomic_DNA"/>
</dbReference>
<evidence type="ECO:0000256" key="7">
    <source>
        <dbReference type="ARBA" id="ARBA00066330"/>
    </source>
</evidence>
<keyword evidence="5 9" id="KW-0413">Isomerase</keyword>
<dbReference type="EC" id="5.4.2.10" evidence="7 9"/>
<dbReference type="Pfam" id="PF02880">
    <property type="entry name" value="PGM_PMM_III"/>
    <property type="match status" value="1"/>
</dbReference>
<reference evidence="14 15" key="1">
    <citation type="submission" date="2020-02" db="EMBL/GenBank/DDBJ databases">
        <title>Characterization of phylogenetic diversity of novel bifidobacterial species isolated in Czech ZOOs.</title>
        <authorList>
            <person name="Lugli G.A."/>
            <person name="Vera N.B."/>
            <person name="Ventura M."/>
        </authorList>
    </citation>
    <scope>NUCLEOTIDE SEQUENCE [LARGE SCALE GENOMIC DNA]</scope>
    <source>
        <strain evidence="14 15">DSM 109958</strain>
    </source>
</reference>
<dbReference type="Proteomes" id="UP000588277">
    <property type="component" value="Unassembled WGS sequence"/>
</dbReference>
<comment type="function">
    <text evidence="9">Catalyzes the conversion of glucosamine-6-phosphate to glucosamine-1-phosphate.</text>
</comment>
<feature type="binding site" evidence="9">
    <location>
        <position position="317"/>
    </location>
    <ligand>
        <name>Mg(2+)</name>
        <dbReference type="ChEBI" id="CHEBI:18420"/>
    </ligand>
</feature>
<dbReference type="SUPFAM" id="SSF53738">
    <property type="entry name" value="Phosphoglucomutase, first 3 domains"/>
    <property type="match status" value="3"/>
</dbReference>
<evidence type="ECO:0000259" key="11">
    <source>
        <dbReference type="Pfam" id="PF02878"/>
    </source>
</evidence>
<dbReference type="InterPro" id="IPR005841">
    <property type="entry name" value="Alpha-D-phosphohexomutase_SF"/>
</dbReference>
<evidence type="ECO:0000256" key="6">
    <source>
        <dbReference type="ARBA" id="ARBA00050364"/>
    </source>
</evidence>
<dbReference type="FunFam" id="3.30.310.50:FF:000001">
    <property type="entry name" value="Phosphoglucosamine mutase"/>
    <property type="match status" value="1"/>
</dbReference>
<dbReference type="Gene3D" id="3.30.310.50">
    <property type="entry name" value="Alpha-D-phosphohexomutase, C-terminal domain"/>
    <property type="match status" value="1"/>
</dbReference>
<accession>A0A7Y0F187</accession>
<feature type="domain" description="Alpha-D-phosphohexomutase alpha/beta/alpha" evidence="13">
    <location>
        <begin position="330"/>
        <end position="440"/>
    </location>
</feature>
<dbReference type="CDD" id="cd05802">
    <property type="entry name" value="GlmM"/>
    <property type="match status" value="1"/>
</dbReference>
<dbReference type="Pfam" id="PF02879">
    <property type="entry name" value="PGM_PMM_II"/>
    <property type="match status" value="1"/>
</dbReference>
<proteinExistence type="inferred from homology"/>
<dbReference type="GO" id="GO:0006048">
    <property type="term" value="P:UDP-N-acetylglucosamine biosynthetic process"/>
    <property type="evidence" value="ECO:0007669"/>
    <property type="project" value="TreeGrafter"/>
</dbReference>
<dbReference type="GO" id="GO:0009252">
    <property type="term" value="P:peptidoglycan biosynthetic process"/>
    <property type="evidence" value="ECO:0007669"/>
    <property type="project" value="TreeGrafter"/>
</dbReference>
<dbReference type="GO" id="GO:0008966">
    <property type="term" value="F:phosphoglucosamine mutase activity"/>
    <property type="evidence" value="ECO:0007669"/>
    <property type="project" value="UniProtKB-UniRule"/>
</dbReference>
<evidence type="ECO:0000259" key="13">
    <source>
        <dbReference type="Pfam" id="PF02880"/>
    </source>
</evidence>
<comment type="PTM">
    <text evidence="9">Activated by phosphorylation.</text>
</comment>
<evidence type="ECO:0000256" key="2">
    <source>
        <dbReference type="ARBA" id="ARBA00022553"/>
    </source>
</evidence>
<feature type="binding site" evidence="9">
    <location>
        <position position="313"/>
    </location>
    <ligand>
        <name>Mg(2+)</name>
        <dbReference type="ChEBI" id="CHEBI:18420"/>
    </ligand>
</feature>
<dbReference type="AlphaFoldDB" id="A0A7Y0F187"/>
<evidence type="ECO:0000256" key="8">
    <source>
        <dbReference type="ARBA" id="ARBA00068193"/>
    </source>
</evidence>
<dbReference type="InterPro" id="IPR005844">
    <property type="entry name" value="A-D-PHexomutase_a/b/a-I"/>
</dbReference>
<dbReference type="FunFam" id="3.40.120.10:FF:000001">
    <property type="entry name" value="Phosphoglucosamine mutase"/>
    <property type="match status" value="1"/>
</dbReference>
<evidence type="ECO:0000313" key="14">
    <source>
        <dbReference type="EMBL" id="NMN00166.1"/>
    </source>
</evidence>
<feature type="domain" description="Alpha-D-phosphohexomutase C-terminal" evidence="10">
    <location>
        <begin position="446"/>
        <end position="512"/>
    </location>
</feature>
<comment type="caution">
    <text evidence="14">The sequence shown here is derived from an EMBL/GenBank/DDBJ whole genome shotgun (WGS) entry which is preliminary data.</text>
</comment>
<dbReference type="InterPro" id="IPR016055">
    <property type="entry name" value="A-D-PHexomutase_a/b/a-I/II/III"/>
</dbReference>
<evidence type="ECO:0000256" key="3">
    <source>
        <dbReference type="ARBA" id="ARBA00022723"/>
    </source>
</evidence>
<dbReference type="Gene3D" id="3.40.120.10">
    <property type="entry name" value="Alpha-D-Glucose-1,6-Bisphosphate, subunit A, domain 3"/>
    <property type="match status" value="3"/>
</dbReference>
<dbReference type="InterPro" id="IPR005845">
    <property type="entry name" value="A-D-PHexomutase_a/b/a-II"/>
</dbReference>
<dbReference type="InterPro" id="IPR005846">
    <property type="entry name" value="A-D-PHexomutase_a/b/a-III"/>
</dbReference>
<evidence type="ECO:0000256" key="1">
    <source>
        <dbReference type="ARBA" id="ARBA00010231"/>
    </source>
</evidence>
<dbReference type="InterPro" id="IPR005843">
    <property type="entry name" value="A-D-PHexomutase_C"/>
</dbReference>
<keyword evidence="15" id="KW-1185">Reference proteome</keyword>
<name>A0A7Y0F187_9BIFI</name>
<dbReference type="NCBIfam" id="TIGR01455">
    <property type="entry name" value="glmM"/>
    <property type="match status" value="1"/>
</dbReference>
<protein>
    <recommendedName>
        <fullName evidence="8 9">Phosphoglucosamine mutase</fullName>
        <ecNumber evidence="7 9">5.4.2.10</ecNumber>
    </recommendedName>
</protein>
<dbReference type="Pfam" id="PF02878">
    <property type="entry name" value="PGM_PMM_I"/>
    <property type="match status" value="1"/>
</dbReference>
<comment type="catalytic activity">
    <reaction evidence="6 9">
        <text>alpha-D-glucosamine 1-phosphate = D-glucosamine 6-phosphate</text>
        <dbReference type="Rhea" id="RHEA:23424"/>
        <dbReference type="ChEBI" id="CHEBI:58516"/>
        <dbReference type="ChEBI" id="CHEBI:58725"/>
        <dbReference type="EC" id="5.4.2.10"/>
    </reaction>
</comment>
<feature type="binding site" description="via phosphate group" evidence="9">
    <location>
        <position position="166"/>
    </location>
    <ligand>
        <name>Mg(2+)</name>
        <dbReference type="ChEBI" id="CHEBI:18420"/>
    </ligand>
</feature>
<dbReference type="PANTHER" id="PTHR42946:SF1">
    <property type="entry name" value="PHOSPHOGLUCOMUTASE (ALPHA-D-GLUCOSE-1,6-BISPHOSPHATE-DEPENDENT)"/>
    <property type="match status" value="1"/>
</dbReference>
<dbReference type="SUPFAM" id="SSF55957">
    <property type="entry name" value="Phosphoglucomutase, C-terminal domain"/>
    <property type="match status" value="1"/>
</dbReference>
<evidence type="ECO:0000256" key="4">
    <source>
        <dbReference type="ARBA" id="ARBA00022842"/>
    </source>
</evidence>
<dbReference type="GO" id="GO:0005975">
    <property type="term" value="P:carbohydrate metabolic process"/>
    <property type="evidence" value="ECO:0007669"/>
    <property type="project" value="InterPro"/>
</dbReference>
<dbReference type="GO" id="GO:0005829">
    <property type="term" value="C:cytosol"/>
    <property type="evidence" value="ECO:0007669"/>
    <property type="project" value="TreeGrafter"/>
</dbReference>
<gene>
    <name evidence="9" type="primary">glmM</name>
    <name evidence="14" type="ORF">G1C96_0743</name>
</gene>
<feature type="binding site" evidence="9">
    <location>
        <position position="315"/>
    </location>
    <ligand>
        <name>Mg(2+)</name>
        <dbReference type="ChEBI" id="CHEBI:18420"/>
    </ligand>
</feature>
<keyword evidence="3 9" id="KW-0479">Metal-binding</keyword>
<evidence type="ECO:0000256" key="5">
    <source>
        <dbReference type="ARBA" id="ARBA00023235"/>
    </source>
</evidence>
<evidence type="ECO:0000313" key="15">
    <source>
        <dbReference type="Proteomes" id="UP000588277"/>
    </source>
</evidence>
<dbReference type="InterPro" id="IPR050060">
    <property type="entry name" value="Phosphoglucosamine_mutase"/>
</dbReference>
<dbReference type="PRINTS" id="PR00509">
    <property type="entry name" value="PGMPMM"/>
</dbReference>
<feature type="domain" description="Alpha-D-phosphohexomutase alpha/beta/alpha" evidence="11">
    <location>
        <begin position="62"/>
        <end position="197"/>
    </location>
</feature>
<dbReference type="PANTHER" id="PTHR42946">
    <property type="entry name" value="PHOSPHOHEXOSE MUTASE"/>
    <property type="match status" value="1"/>
</dbReference>
<dbReference type="GO" id="GO:0000287">
    <property type="term" value="F:magnesium ion binding"/>
    <property type="evidence" value="ECO:0007669"/>
    <property type="project" value="UniProtKB-UniRule"/>
</dbReference>
<dbReference type="GO" id="GO:0004615">
    <property type="term" value="F:phosphomannomutase activity"/>
    <property type="evidence" value="ECO:0007669"/>
    <property type="project" value="TreeGrafter"/>
</dbReference>
<keyword evidence="4 9" id="KW-0460">Magnesium</keyword>
<evidence type="ECO:0000256" key="9">
    <source>
        <dbReference type="HAMAP-Rule" id="MF_01554"/>
    </source>
</evidence>
<keyword evidence="2 9" id="KW-0597">Phosphoprotein</keyword>
<dbReference type="Pfam" id="PF00408">
    <property type="entry name" value="PGM_PMM_IV"/>
    <property type="match status" value="1"/>
</dbReference>
<evidence type="ECO:0000259" key="10">
    <source>
        <dbReference type="Pfam" id="PF00408"/>
    </source>
</evidence>
<dbReference type="InterPro" id="IPR036900">
    <property type="entry name" value="A-D-PHexomutase_C_sf"/>
</dbReference>
<feature type="active site" description="Phosphoserine intermediate" evidence="9">
    <location>
        <position position="166"/>
    </location>
</feature>
<dbReference type="InterPro" id="IPR006352">
    <property type="entry name" value="GlmM_bact"/>
</dbReference>